<dbReference type="InterPro" id="IPR009506">
    <property type="entry name" value="YjiS-like"/>
</dbReference>
<reference evidence="2 3" key="1">
    <citation type="submission" date="2023-04" db="EMBL/GenBank/DDBJ databases">
        <title>Complete genome sequence of Alisedimentitalea scapharcae.</title>
        <authorList>
            <person name="Rong J.-C."/>
            <person name="Yi M.-L."/>
            <person name="Zhao Q."/>
        </authorList>
    </citation>
    <scope>NUCLEOTIDE SEQUENCE [LARGE SCALE GENOMIC DNA]</scope>
    <source>
        <strain evidence="2 3">KCTC 42119</strain>
    </source>
</reference>
<feature type="domain" description="YjiS-like" evidence="1">
    <location>
        <begin position="26"/>
        <end position="62"/>
    </location>
</feature>
<accession>A0ABZ2XVD6</accession>
<dbReference type="Pfam" id="PF06568">
    <property type="entry name" value="YjiS-like"/>
    <property type="match status" value="1"/>
</dbReference>
<evidence type="ECO:0000259" key="1">
    <source>
        <dbReference type="Pfam" id="PF06568"/>
    </source>
</evidence>
<evidence type="ECO:0000313" key="2">
    <source>
        <dbReference type="EMBL" id="WZK90071.1"/>
    </source>
</evidence>
<evidence type="ECO:0000313" key="3">
    <source>
        <dbReference type="Proteomes" id="UP001623232"/>
    </source>
</evidence>
<dbReference type="RefSeq" id="WP_406648588.1">
    <property type="nucleotide sequence ID" value="NZ_CP123584.1"/>
</dbReference>
<organism evidence="2 3">
    <name type="scientific">Aliisedimentitalea scapharcae</name>
    <dbReference type="NCBI Taxonomy" id="1524259"/>
    <lineage>
        <taxon>Bacteria</taxon>
        <taxon>Pseudomonadati</taxon>
        <taxon>Pseudomonadota</taxon>
        <taxon>Alphaproteobacteria</taxon>
        <taxon>Rhodobacterales</taxon>
        <taxon>Roseobacteraceae</taxon>
        <taxon>Aliisedimentitalea</taxon>
    </lineage>
</organism>
<keyword evidence="3" id="KW-1185">Reference proteome</keyword>
<protein>
    <submittedName>
        <fullName evidence="2">DUF1127 domain-containing protein</fullName>
    </submittedName>
</protein>
<dbReference type="Proteomes" id="UP001623232">
    <property type="component" value="Chromosome"/>
</dbReference>
<dbReference type="EMBL" id="CP123584">
    <property type="protein sequence ID" value="WZK90071.1"/>
    <property type="molecule type" value="Genomic_DNA"/>
</dbReference>
<proteinExistence type="predicted"/>
<name>A0ABZ2XVD6_9RHOB</name>
<sequence length="71" mass="7762">MAAFDTTRTYGSLGFAGRIGATFSAIAAAIVEWNDARVTRNALSDLTDRELEDIGMIRGDIDYVSQSNRVF</sequence>
<gene>
    <name evidence="2" type="ORF">QEZ52_05865</name>
</gene>